<evidence type="ECO:0000313" key="2">
    <source>
        <dbReference type="EMBL" id="ADB53932.1"/>
    </source>
</evidence>
<dbReference type="Proteomes" id="UP000008229">
    <property type="component" value="Chromosome"/>
</dbReference>
<reference evidence="3" key="2">
    <citation type="submission" date="2010-01" db="EMBL/GenBank/DDBJ databases">
        <title>The complete genome of Conexibacter woesei DSM 14684.</title>
        <authorList>
            <consortium name="US DOE Joint Genome Institute (JGI-PGF)"/>
            <person name="Lucas S."/>
            <person name="Copeland A."/>
            <person name="Lapidus A."/>
            <person name="Glavina del Rio T."/>
            <person name="Dalin E."/>
            <person name="Tice H."/>
            <person name="Bruce D."/>
            <person name="Goodwin L."/>
            <person name="Pitluck S."/>
            <person name="Kyrpides N."/>
            <person name="Mavromatis K."/>
            <person name="Ivanova N."/>
            <person name="Mikhailova N."/>
            <person name="Chertkov O."/>
            <person name="Brettin T."/>
            <person name="Detter J.C."/>
            <person name="Han C."/>
            <person name="Larimer F."/>
            <person name="Land M."/>
            <person name="Hauser L."/>
            <person name="Markowitz V."/>
            <person name="Cheng J.-F."/>
            <person name="Hugenholtz P."/>
            <person name="Woyke T."/>
            <person name="Wu D."/>
            <person name="Pukall R."/>
            <person name="Steenblock K."/>
            <person name="Schneider S."/>
            <person name="Klenk H.-P."/>
            <person name="Eisen J.A."/>
        </authorList>
    </citation>
    <scope>NUCLEOTIDE SEQUENCE [LARGE SCALE GENOMIC DNA]</scope>
    <source>
        <strain evidence="3">DSM 14684 / CIP 108061 / JCM 11494 / NBRC 100937 / ID131577</strain>
    </source>
</reference>
<dbReference type="Pfam" id="PF10027">
    <property type="entry name" value="DUF2269"/>
    <property type="match status" value="1"/>
</dbReference>
<proteinExistence type="predicted"/>
<dbReference type="RefSeq" id="WP_012936983.1">
    <property type="nucleotide sequence ID" value="NC_013739.1"/>
</dbReference>
<keyword evidence="1" id="KW-1133">Transmembrane helix</keyword>
<feature type="transmembrane region" description="Helical" evidence="1">
    <location>
        <begin position="145"/>
        <end position="163"/>
    </location>
</feature>
<evidence type="ECO:0000256" key="1">
    <source>
        <dbReference type="SAM" id="Phobius"/>
    </source>
</evidence>
<protein>
    <recommendedName>
        <fullName evidence="4">Integral membrane protein</fullName>
    </recommendedName>
</protein>
<dbReference type="HOGENOM" id="CLU_1591727_0_0_11"/>
<feature type="transmembrane region" description="Helical" evidence="1">
    <location>
        <begin position="12"/>
        <end position="34"/>
    </location>
</feature>
<gene>
    <name evidence="2" type="ordered locus">Cwoe_5527</name>
</gene>
<dbReference type="InterPro" id="IPR018729">
    <property type="entry name" value="DUF2269_transmembrane"/>
</dbReference>
<evidence type="ECO:0000313" key="3">
    <source>
        <dbReference type="Proteomes" id="UP000008229"/>
    </source>
</evidence>
<feature type="transmembrane region" description="Helical" evidence="1">
    <location>
        <begin position="88"/>
        <end position="110"/>
    </location>
</feature>
<feature type="transmembrane region" description="Helical" evidence="1">
    <location>
        <begin position="60"/>
        <end position="76"/>
    </location>
</feature>
<reference evidence="2 3" key="1">
    <citation type="journal article" date="2010" name="Stand. Genomic Sci.">
        <title>Complete genome sequence of Conexibacter woesei type strain (ID131577).</title>
        <authorList>
            <person name="Pukall R."/>
            <person name="Lapidus A."/>
            <person name="Glavina Del Rio T."/>
            <person name="Copeland A."/>
            <person name="Tice H."/>
            <person name="Cheng J.-F."/>
            <person name="Lucas S."/>
            <person name="Chen F."/>
            <person name="Nolan M."/>
            <person name="Bruce D."/>
            <person name="Goodwin L."/>
            <person name="Pitluck S."/>
            <person name="Mavromatis K."/>
            <person name="Ivanova N."/>
            <person name="Ovchinnikova G."/>
            <person name="Pati A."/>
            <person name="Chen A."/>
            <person name="Palaniappan K."/>
            <person name="Land M."/>
            <person name="Hauser L."/>
            <person name="Chang Y.-J."/>
            <person name="Jeffries C.D."/>
            <person name="Chain P."/>
            <person name="Meincke L."/>
            <person name="Sims D."/>
            <person name="Brettin T."/>
            <person name="Detter J.C."/>
            <person name="Rohde M."/>
            <person name="Goeker M."/>
            <person name="Bristow J."/>
            <person name="Eisen J.A."/>
            <person name="Markowitz V."/>
            <person name="Kyrpides N.C."/>
            <person name="Klenk H.-P."/>
            <person name="Hugenholtz P."/>
        </authorList>
    </citation>
    <scope>NUCLEOTIDE SEQUENCE [LARGE SCALE GENOMIC DNA]</scope>
    <source>
        <strain evidence="3">DSM 14684 / CIP 108061 / JCM 11494 / NBRC 100937 / ID131577</strain>
    </source>
</reference>
<keyword evidence="1" id="KW-0472">Membrane</keyword>
<dbReference type="AlphaFoldDB" id="D3F0J8"/>
<evidence type="ECO:0008006" key="4">
    <source>
        <dbReference type="Google" id="ProtNLM"/>
    </source>
</evidence>
<dbReference type="STRING" id="469383.Cwoe_5527"/>
<keyword evidence="1" id="KW-0812">Transmembrane</keyword>
<accession>D3F0J8</accession>
<sequence length="167" mass="18190">MSAPGHLDFYTVVLFLHITAAIAAFGVTFAYPVIDQVVRTRDARALPLWHEAQIQISRRVVTPAAVVVLIAGIYMATDRWSDLSSGWWSGAFAILIVIVGLDHAVMIPLARRMRDRAALDAQSGDAGGTVTLSTEYERLNRQRTIFGGTISLLVVVAVFLMVLKPGV</sequence>
<keyword evidence="3" id="KW-1185">Reference proteome</keyword>
<dbReference type="KEGG" id="cwo:Cwoe_5527"/>
<name>D3F0J8_CONWI</name>
<organism evidence="2 3">
    <name type="scientific">Conexibacter woesei (strain DSM 14684 / CCUG 47730 / CIP 108061 / JCM 11494 / NBRC 100937 / ID131577)</name>
    <dbReference type="NCBI Taxonomy" id="469383"/>
    <lineage>
        <taxon>Bacteria</taxon>
        <taxon>Bacillati</taxon>
        <taxon>Actinomycetota</taxon>
        <taxon>Thermoleophilia</taxon>
        <taxon>Solirubrobacterales</taxon>
        <taxon>Conexibacteraceae</taxon>
        <taxon>Conexibacter</taxon>
    </lineage>
</organism>
<dbReference type="EMBL" id="CP001854">
    <property type="protein sequence ID" value="ADB53932.1"/>
    <property type="molecule type" value="Genomic_DNA"/>
</dbReference>
<dbReference type="OrthoDB" id="5243514at2"/>